<evidence type="ECO:0000256" key="7">
    <source>
        <dbReference type="RuleBase" id="RU004466"/>
    </source>
</evidence>
<dbReference type="GO" id="GO:0004311">
    <property type="term" value="F:geranylgeranyl diphosphate synthase activity"/>
    <property type="evidence" value="ECO:0007669"/>
    <property type="project" value="UniProtKB-EC"/>
</dbReference>
<dbReference type="PROSITE" id="PS00444">
    <property type="entry name" value="POLYPRENYL_SYNTHASE_2"/>
    <property type="match status" value="1"/>
</dbReference>
<dbReference type="PATRIC" id="fig|1265313.6.peg.143"/>
<evidence type="ECO:0000256" key="1">
    <source>
        <dbReference type="ARBA" id="ARBA00001946"/>
    </source>
</evidence>
<comment type="caution">
    <text evidence="8">The sequence shown here is derived from an EMBL/GenBank/DDBJ whole genome shotgun (WGS) entry which is preliminary data.</text>
</comment>
<dbReference type="SUPFAM" id="SSF48576">
    <property type="entry name" value="Terpenoid synthases"/>
    <property type="match status" value="1"/>
</dbReference>
<dbReference type="PROSITE" id="PS00723">
    <property type="entry name" value="POLYPRENYL_SYNTHASE_1"/>
    <property type="match status" value="1"/>
</dbReference>
<protein>
    <submittedName>
        <fullName evidence="8">Geranylgeranyl diphosphate synthase</fullName>
        <ecNumber evidence="8">2.5.1.29</ecNumber>
    </submittedName>
</protein>
<dbReference type="Pfam" id="PF00348">
    <property type="entry name" value="polyprenyl_synt"/>
    <property type="match status" value="1"/>
</dbReference>
<sequence length="295" mass="30015">MGKIEAQGLPGYELALQDAVAGAAGEACPPQLGRALHYAVFPGGARVRPQLCMAVAAANGGGDAALTGAAAAAIELLHCASLVHDDMPCFDNASERRGKPSVHQVFGEQLALLAGDALIVAAFETLGRAAGAGDPARLPALLAVIAEGVGAPHGICAGQAWECEPRVNLERYHRAKTGALFIAATAAGAVVSGGDVAAWRRLGDCIGHSYQVADDILDAAAEASEIGKPTGQDEVHGRPSAVRSLGLDGAVAHLKALVDASVEAVPPCAGREQLQQLVRNQSRRFLPRGLAGQAA</sequence>
<dbReference type="HOGENOM" id="CLU_014015_0_1_6"/>
<keyword evidence="9" id="KW-1185">Reference proteome</keyword>
<dbReference type="OrthoDB" id="9805316at2"/>
<dbReference type="Proteomes" id="UP000029640">
    <property type="component" value="Unassembled WGS sequence"/>
</dbReference>
<evidence type="ECO:0000256" key="6">
    <source>
        <dbReference type="ARBA" id="ARBA00023229"/>
    </source>
</evidence>
<keyword evidence="4" id="KW-0479">Metal-binding</keyword>
<dbReference type="STRING" id="1265313.HRUBRA_00143"/>
<dbReference type="eggNOG" id="COG0142">
    <property type="taxonomic scope" value="Bacteria"/>
</dbReference>
<comment type="cofactor">
    <cofactor evidence="1">
        <name>Mg(2+)</name>
        <dbReference type="ChEBI" id="CHEBI:18420"/>
    </cofactor>
</comment>
<evidence type="ECO:0000256" key="2">
    <source>
        <dbReference type="ARBA" id="ARBA00006706"/>
    </source>
</evidence>
<dbReference type="Gene3D" id="1.10.600.10">
    <property type="entry name" value="Farnesyl Diphosphate Synthase"/>
    <property type="match status" value="1"/>
</dbReference>
<evidence type="ECO:0000313" key="8">
    <source>
        <dbReference type="EMBL" id="KGE05198.1"/>
    </source>
</evidence>
<comment type="similarity">
    <text evidence="2 7">Belongs to the FPP/GGPP synthase family.</text>
</comment>
<dbReference type="InterPro" id="IPR000092">
    <property type="entry name" value="Polyprenyl_synt"/>
</dbReference>
<reference evidence="8 9" key="1">
    <citation type="journal article" date="2014" name="Genome Announc.">
        <title>Genome Sequence of Gammaproteobacterial Pseudohaliea rubra Type Strain DSM 19751, Isolated from Coastal Seawater of the Mediterranean Sea.</title>
        <authorList>
            <person name="Spring S."/>
            <person name="Fiebig A."/>
            <person name="Riedel T."/>
            <person name="Goker M."/>
            <person name="Klenk H.P."/>
        </authorList>
    </citation>
    <scope>NUCLEOTIDE SEQUENCE [LARGE SCALE GENOMIC DNA]</scope>
    <source>
        <strain evidence="8 9">DSM 19751</strain>
    </source>
</reference>
<dbReference type="EC" id="2.5.1.29" evidence="8"/>
<keyword evidence="6" id="KW-0414">Isoprene biosynthesis</keyword>
<dbReference type="PANTHER" id="PTHR43281:SF1">
    <property type="entry name" value="FARNESYL DIPHOSPHATE SYNTHASE"/>
    <property type="match status" value="1"/>
</dbReference>
<evidence type="ECO:0000256" key="4">
    <source>
        <dbReference type="ARBA" id="ARBA00022723"/>
    </source>
</evidence>
<evidence type="ECO:0000256" key="3">
    <source>
        <dbReference type="ARBA" id="ARBA00022679"/>
    </source>
</evidence>
<dbReference type="GO" id="GO:0016114">
    <property type="term" value="P:terpenoid biosynthetic process"/>
    <property type="evidence" value="ECO:0007669"/>
    <property type="project" value="UniProtKB-ARBA"/>
</dbReference>
<keyword evidence="3 7" id="KW-0808">Transferase</keyword>
<proteinExistence type="inferred from homology"/>
<dbReference type="GO" id="GO:0008654">
    <property type="term" value="P:phospholipid biosynthetic process"/>
    <property type="evidence" value="ECO:0007669"/>
    <property type="project" value="UniProtKB-ARBA"/>
</dbReference>
<dbReference type="AlphaFoldDB" id="A0A095VVY3"/>
<dbReference type="FunFam" id="1.10.600.10:FF:000001">
    <property type="entry name" value="Geranylgeranyl diphosphate synthase"/>
    <property type="match status" value="1"/>
</dbReference>
<gene>
    <name evidence="8" type="ORF">HRUBRA_00143</name>
</gene>
<dbReference type="SFLD" id="SFLDS00005">
    <property type="entry name" value="Isoprenoid_Synthase_Type_I"/>
    <property type="match status" value="1"/>
</dbReference>
<evidence type="ECO:0000256" key="5">
    <source>
        <dbReference type="ARBA" id="ARBA00022842"/>
    </source>
</evidence>
<evidence type="ECO:0000313" key="9">
    <source>
        <dbReference type="Proteomes" id="UP000029640"/>
    </source>
</evidence>
<accession>A0A095VVY3</accession>
<organism evidence="8 9">
    <name type="scientific">Pseudohaliea rubra DSM 19751</name>
    <dbReference type="NCBI Taxonomy" id="1265313"/>
    <lineage>
        <taxon>Bacteria</taxon>
        <taxon>Pseudomonadati</taxon>
        <taxon>Pseudomonadota</taxon>
        <taxon>Gammaproteobacteria</taxon>
        <taxon>Cellvibrionales</taxon>
        <taxon>Halieaceae</taxon>
        <taxon>Pseudohaliea</taxon>
    </lineage>
</organism>
<dbReference type="PANTHER" id="PTHR43281">
    <property type="entry name" value="FARNESYL DIPHOSPHATE SYNTHASE"/>
    <property type="match status" value="1"/>
</dbReference>
<dbReference type="GO" id="GO:0046872">
    <property type="term" value="F:metal ion binding"/>
    <property type="evidence" value="ECO:0007669"/>
    <property type="project" value="UniProtKB-KW"/>
</dbReference>
<dbReference type="CDD" id="cd00685">
    <property type="entry name" value="Trans_IPPS_HT"/>
    <property type="match status" value="1"/>
</dbReference>
<dbReference type="InterPro" id="IPR008949">
    <property type="entry name" value="Isoprenoid_synthase_dom_sf"/>
</dbReference>
<dbReference type="EMBL" id="AUVB01000007">
    <property type="protein sequence ID" value="KGE05198.1"/>
    <property type="molecule type" value="Genomic_DNA"/>
</dbReference>
<keyword evidence="5" id="KW-0460">Magnesium</keyword>
<dbReference type="InterPro" id="IPR033749">
    <property type="entry name" value="Polyprenyl_synt_CS"/>
</dbReference>
<name>A0A095VVY3_9GAMM</name>